<feature type="region of interest" description="Disordered" evidence="1">
    <location>
        <begin position="64"/>
        <end position="85"/>
    </location>
</feature>
<evidence type="ECO:0000256" key="1">
    <source>
        <dbReference type="SAM" id="MobiDB-lite"/>
    </source>
</evidence>
<feature type="compositionally biased region" description="Basic and acidic residues" evidence="1">
    <location>
        <begin position="64"/>
        <end position="76"/>
    </location>
</feature>
<organism evidence="2 3">
    <name type="scientific">Lipomyces starkeyi NRRL Y-11557</name>
    <dbReference type="NCBI Taxonomy" id="675824"/>
    <lineage>
        <taxon>Eukaryota</taxon>
        <taxon>Fungi</taxon>
        <taxon>Dikarya</taxon>
        <taxon>Ascomycota</taxon>
        <taxon>Saccharomycotina</taxon>
        <taxon>Lipomycetes</taxon>
        <taxon>Lipomycetales</taxon>
        <taxon>Lipomycetaceae</taxon>
        <taxon>Lipomyces</taxon>
    </lineage>
</organism>
<gene>
    <name evidence="2" type="ORF">LIPSTDRAFT_172335</name>
</gene>
<reference evidence="2 3" key="1">
    <citation type="journal article" date="2016" name="Proc. Natl. Acad. Sci. U.S.A.">
        <title>Comparative genomics of biotechnologically important yeasts.</title>
        <authorList>
            <person name="Riley R."/>
            <person name="Haridas S."/>
            <person name="Wolfe K.H."/>
            <person name="Lopes M.R."/>
            <person name="Hittinger C.T."/>
            <person name="Goeker M."/>
            <person name="Salamov A.A."/>
            <person name="Wisecaver J.H."/>
            <person name="Long T.M."/>
            <person name="Calvey C.H."/>
            <person name="Aerts A.L."/>
            <person name="Barry K.W."/>
            <person name="Choi C."/>
            <person name="Clum A."/>
            <person name="Coughlan A.Y."/>
            <person name="Deshpande S."/>
            <person name="Douglass A.P."/>
            <person name="Hanson S.J."/>
            <person name="Klenk H.-P."/>
            <person name="LaButti K.M."/>
            <person name="Lapidus A."/>
            <person name="Lindquist E.A."/>
            <person name="Lipzen A.M."/>
            <person name="Meier-Kolthoff J.P."/>
            <person name="Ohm R.A."/>
            <person name="Otillar R.P."/>
            <person name="Pangilinan J.L."/>
            <person name="Peng Y."/>
            <person name="Rokas A."/>
            <person name="Rosa C.A."/>
            <person name="Scheuner C."/>
            <person name="Sibirny A.A."/>
            <person name="Slot J.C."/>
            <person name="Stielow J.B."/>
            <person name="Sun H."/>
            <person name="Kurtzman C.P."/>
            <person name="Blackwell M."/>
            <person name="Grigoriev I.V."/>
            <person name="Jeffries T.W."/>
        </authorList>
    </citation>
    <scope>NUCLEOTIDE SEQUENCE [LARGE SCALE GENOMIC DNA]</scope>
    <source>
        <strain evidence="2 3">NRRL Y-11557</strain>
    </source>
</reference>
<dbReference type="Proteomes" id="UP000094385">
    <property type="component" value="Unassembled WGS sequence"/>
</dbReference>
<sequence length="182" mass="20531">MSMAETLARGLRSGNLSRFVRPQVANSRCLFSSGVSWLAAESHNSVPNVKVDAIQLLRDSVQADEVRSEPVGEPTEKPAQGEAAPAQATVHRYITLGSMPRVGPYAGRSFEVASPELLPVQLLKLRRLVTANEVHAQTLRYKSFEKPNSRRKRLRIERTQKLFNKSYGQMVNKMKKYWKMGY</sequence>
<evidence type="ECO:0008006" key="4">
    <source>
        <dbReference type="Google" id="ProtNLM"/>
    </source>
</evidence>
<evidence type="ECO:0000313" key="3">
    <source>
        <dbReference type="Proteomes" id="UP000094385"/>
    </source>
</evidence>
<keyword evidence="3" id="KW-1185">Reference proteome</keyword>
<dbReference type="AlphaFoldDB" id="A0A1E3PYV4"/>
<dbReference type="EMBL" id="KV454300">
    <property type="protein sequence ID" value="ODQ70625.1"/>
    <property type="molecule type" value="Genomic_DNA"/>
</dbReference>
<dbReference type="OrthoDB" id="10376180at2759"/>
<name>A0A1E3PYV4_LIPST</name>
<evidence type="ECO:0000313" key="2">
    <source>
        <dbReference type="EMBL" id="ODQ70625.1"/>
    </source>
</evidence>
<accession>A0A1E3PYV4</accession>
<protein>
    <recommendedName>
        <fullName evidence="4">Ribosomal protein S21</fullName>
    </recommendedName>
</protein>
<proteinExistence type="predicted"/>